<reference evidence="7 8" key="1">
    <citation type="submission" date="2022-10" db="EMBL/GenBank/DDBJ databases">
        <title>The complete genomes of actinobacterial strains from the NBC collection.</title>
        <authorList>
            <person name="Joergensen T.S."/>
            <person name="Alvarez Arevalo M."/>
            <person name="Sterndorff E.B."/>
            <person name="Faurdal D."/>
            <person name="Vuksanovic O."/>
            <person name="Mourched A.-S."/>
            <person name="Charusanti P."/>
            <person name="Shaw S."/>
            <person name="Blin K."/>
            <person name="Weber T."/>
        </authorList>
    </citation>
    <scope>NUCLEOTIDE SEQUENCE [LARGE SCALE GENOMIC DNA]</scope>
    <source>
        <strain evidence="7 8">NBC_00319</strain>
    </source>
</reference>
<dbReference type="PROSITE" id="PS50931">
    <property type="entry name" value="HTH_LYSR"/>
    <property type="match status" value="1"/>
</dbReference>
<sequence>MSDLDEVTFRHLRYFLTVVREGSVSAAAKELHLAQPSLSHQLRKLEGRVGVELFARSAGGMTLTPAGRRFLEGVDSLPSALRAAVDAAVRTSHAWSLGVCSGVPAHVVELVEVALEAQAREEFETSARIELRSAGSSRQSTLLEHGELTFGLVRLPLTSQRLVGAEVWREELGAVVGRHHPFADVDTVPWERLVSQRLLWFDTATAPLFASSLLAALGVHGWEPDLVVADTSRHILFQHVLQTNPDLVSLRPRSAIEPDPVLRWKPITGGPPLVERLGLTATRGTPHADVLARAATANHWITQP</sequence>
<keyword evidence="4" id="KW-0010">Activator</keyword>
<evidence type="ECO:0000313" key="7">
    <source>
        <dbReference type="EMBL" id="WUM18474.1"/>
    </source>
</evidence>
<dbReference type="RefSeq" id="WP_328856111.1">
    <property type="nucleotide sequence ID" value="NZ_CP108021.1"/>
</dbReference>
<dbReference type="GO" id="GO:0032993">
    <property type="term" value="C:protein-DNA complex"/>
    <property type="evidence" value="ECO:0007669"/>
    <property type="project" value="TreeGrafter"/>
</dbReference>
<protein>
    <submittedName>
        <fullName evidence="7">LysR family transcriptional regulator</fullName>
    </submittedName>
</protein>
<dbReference type="PRINTS" id="PR00039">
    <property type="entry name" value="HTHLYSR"/>
</dbReference>
<dbReference type="EMBL" id="CP108021">
    <property type="protein sequence ID" value="WUM18474.1"/>
    <property type="molecule type" value="Genomic_DNA"/>
</dbReference>
<dbReference type="PANTHER" id="PTHR30346">
    <property type="entry name" value="TRANSCRIPTIONAL DUAL REGULATOR HCAR-RELATED"/>
    <property type="match status" value="1"/>
</dbReference>
<keyword evidence="3" id="KW-0238">DNA-binding</keyword>
<organism evidence="7 8">
    <name type="scientific">Williamsia herbipolensis</name>
    <dbReference type="NCBI Taxonomy" id="1603258"/>
    <lineage>
        <taxon>Bacteria</taxon>
        <taxon>Bacillati</taxon>
        <taxon>Actinomycetota</taxon>
        <taxon>Actinomycetes</taxon>
        <taxon>Mycobacteriales</taxon>
        <taxon>Nocardiaceae</taxon>
        <taxon>Williamsia</taxon>
    </lineage>
</organism>
<evidence type="ECO:0000256" key="5">
    <source>
        <dbReference type="ARBA" id="ARBA00023163"/>
    </source>
</evidence>
<dbReference type="GO" id="GO:0003700">
    <property type="term" value="F:DNA-binding transcription factor activity"/>
    <property type="evidence" value="ECO:0007669"/>
    <property type="project" value="InterPro"/>
</dbReference>
<feature type="domain" description="HTH lysR-type" evidence="6">
    <location>
        <begin position="7"/>
        <end position="64"/>
    </location>
</feature>
<dbReference type="PANTHER" id="PTHR30346:SF0">
    <property type="entry name" value="HCA OPERON TRANSCRIPTIONAL ACTIVATOR HCAR"/>
    <property type="match status" value="1"/>
</dbReference>
<evidence type="ECO:0000256" key="1">
    <source>
        <dbReference type="ARBA" id="ARBA00009437"/>
    </source>
</evidence>
<dbReference type="FunFam" id="1.10.10.10:FF:000001">
    <property type="entry name" value="LysR family transcriptional regulator"/>
    <property type="match status" value="1"/>
</dbReference>
<name>A0AAU4JXC9_9NOCA</name>
<dbReference type="InterPro" id="IPR036388">
    <property type="entry name" value="WH-like_DNA-bd_sf"/>
</dbReference>
<evidence type="ECO:0000259" key="6">
    <source>
        <dbReference type="PROSITE" id="PS50931"/>
    </source>
</evidence>
<dbReference type="InterPro" id="IPR000847">
    <property type="entry name" value="LysR_HTH_N"/>
</dbReference>
<dbReference type="InterPro" id="IPR005119">
    <property type="entry name" value="LysR_subst-bd"/>
</dbReference>
<dbReference type="Pfam" id="PF03466">
    <property type="entry name" value="LysR_substrate"/>
    <property type="match status" value="1"/>
</dbReference>
<dbReference type="KEGG" id="whr:OG579_11995"/>
<dbReference type="Pfam" id="PF00126">
    <property type="entry name" value="HTH_1"/>
    <property type="match status" value="1"/>
</dbReference>
<dbReference type="Gene3D" id="3.40.190.290">
    <property type="match status" value="1"/>
</dbReference>
<proteinExistence type="inferred from homology"/>
<evidence type="ECO:0000256" key="3">
    <source>
        <dbReference type="ARBA" id="ARBA00023125"/>
    </source>
</evidence>
<dbReference type="SUPFAM" id="SSF53850">
    <property type="entry name" value="Periplasmic binding protein-like II"/>
    <property type="match status" value="1"/>
</dbReference>
<dbReference type="Gene3D" id="1.10.10.10">
    <property type="entry name" value="Winged helix-like DNA-binding domain superfamily/Winged helix DNA-binding domain"/>
    <property type="match status" value="1"/>
</dbReference>
<evidence type="ECO:0000256" key="4">
    <source>
        <dbReference type="ARBA" id="ARBA00023159"/>
    </source>
</evidence>
<keyword evidence="8" id="KW-1185">Reference proteome</keyword>
<dbReference type="Proteomes" id="UP001432128">
    <property type="component" value="Chromosome"/>
</dbReference>
<evidence type="ECO:0000313" key="8">
    <source>
        <dbReference type="Proteomes" id="UP001432128"/>
    </source>
</evidence>
<keyword evidence="5" id="KW-0804">Transcription</keyword>
<dbReference type="GO" id="GO:0003677">
    <property type="term" value="F:DNA binding"/>
    <property type="evidence" value="ECO:0007669"/>
    <property type="project" value="UniProtKB-KW"/>
</dbReference>
<evidence type="ECO:0000256" key="2">
    <source>
        <dbReference type="ARBA" id="ARBA00023015"/>
    </source>
</evidence>
<dbReference type="AlphaFoldDB" id="A0AAU4JXC9"/>
<gene>
    <name evidence="7" type="ORF">OG579_11995</name>
</gene>
<keyword evidence="2" id="KW-0805">Transcription regulation</keyword>
<accession>A0AAU4JXC9</accession>
<comment type="similarity">
    <text evidence="1">Belongs to the LysR transcriptional regulatory family.</text>
</comment>
<dbReference type="SUPFAM" id="SSF46785">
    <property type="entry name" value="Winged helix' DNA-binding domain"/>
    <property type="match status" value="1"/>
</dbReference>
<dbReference type="InterPro" id="IPR036390">
    <property type="entry name" value="WH_DNA-bd_sf"/>
</dbReference>